<dbReference type="Proteomes" id="UP000295357">
    <property type="component" value="Unassembled WGS sequence"/>
</dbReference>
<dbReference type="PRINTS" id="PR00344">
    <property type="entry name" value="BCTRLSENSOR"/>
</dbReference>
<dbReference type="FunFam" id="1.10.287.130:FF:000002">
    <property type="entry name" value="Two-component osmosensing histidine kinase"/>
    <property type="match status" value="1"/>
</dbReference>
<evidence type="ECO:0000256" key="7">
    <source>
        <dbReference type="ARBA" id="ARBA00022840"/>
    </source>
</evidence>
<feature type="compositionally biased region" description="Low complexity" evidence="9">
    <location>
        <begin position="496"/>
        <end position="524"/>
    </location>
</feature>
<dbReference type="Pfam" id="PF02518">
    <property type="entry name" value="HATPase_c"/>
    <property type="match status" value="1"/>
</dbReference>
<dbReference type="CDD" id="cd00082">
    <property type="entry name" value="HisKA"/>
    <property type="match status" value="1"/>
</dbReference>
<dbReference type="Pfam" id="PF00512">
    <property type="entry name" value="HisKA"/>
    <property type="match status" value="1"/>
</dbReference>
<keyword evidence="4" id="KW-0808">Transferase</keyword>
<evidence type="ECO:0000256" key="8">
    <source>
        <dbReference type="ARBA" id="ARBA00023012"/>
    </source>
</evidence>
<evidence type="ECO:0000313" key="12">
    <source>
        <dbReference type="Proteomes" id="UP000295357"/>
    </source>
</evidence>
<reference evidence="11 12" key="1">
    <citation type="submission" date="2019-03" db="EMBL/GenBank/DDBJ databases">
        <title>Genomic Encyclopedia of Type Strains, Phase IV (KMG-IV): sequencing the most valuable type-strain genomes for metagenomic binning, comparative biology and taxonomic classification.</title>
        <authorList>
            <person name="Goeker M."/>
        </authorList>
    </citation>
    <scope>NUCLEOTIDE SEQUENCE [LARGE SCALE GENOMIC DNA]</scope>
    <source>
        <strain evidence="11 12">DSM 25082</strain>
    </source>
</reference>
<protein>
    <recommendedName>
        <fullName evidence="2">histidine kinase</fullName>
        <ecNumber evidence="2">2.7.13.3</ecNumber>
    </recommendedName>
</protein>
<evidence type="ECO:0000256" key="4">
    <source>
        <dbReference type="ARBA" id="ARBA00022679"/>
    </source>
</evidence>
<dbReference type="Gene3D" id="3.30.565.10">
    <property type="entry name" value="Histidine kinase-like ATPase, C-terminal domain"/>
    <property type="match status" value="1"/>
</dbReference>
<sequence>MLDFSSLTHYDWLDVPMWVFDQERQRNLWANAAALSFWRAESAEEFLSRDFSDTTPMVKERLAVTAADHAQGKIVREQWTLYPRGQATTVLLVSRGIRTPDRRQVMLFAADALPAGVDKSMLRGVEALQHTSVRIAMFSLRDGSVLMRNPAAATAFGLAETRGNKAFLAMFPDPDLARRVFGQVQRGQSFAADLELVTTAGRRWHGVDARPMRDPVTGELVMQFNARDIADLKASQAALEAARVAAEAASQAKSSFLANMSHEIRTPMNGVLGLTELVLQTELSERQRKFIELAHNSAKGLMVIINDLLDVAKIEAGRVQIEQQPFSLHDCLREALQPLLLHAHDKGIALHARVQPGVPLHVQGDALRLRQVLVNLVGNALKFTEKGEVRLEVLRLDEGASEGPARLRFSVQDTGIGMTREQIAQIFDPFTQADGSITRRYGGTGLGLTIVQRLVGLMGGQVMVESQPGTGSCFSFELLLQRAPAVARPSDKADPAEPAAPGCSAAAASANSPERASASDQQHA</sequence>
<keyword evidence="8" id="KW-0902">Two-component regulatory system</keyword>
<feature type="region of interest" description="Disordered" evidence="9">
    <location>
        <begin position="486"/>
        <end position="524"/>
    </location>
</feature>
<evidence type="ECO:0000256" key="5">
    <source>
        <dbReference type="ARBA" id="ARBA00022741"/>
    </source>
</evidence>
<keyword evidence="7" id="KW-0067">ATP-binding</keyword>
<comment type="catalytic activity">
    <reaction evidence="1">
        <text>ATP + protein L-histidine = ADP + protein N-phospho-L-histidine.</text>
        <dbReference type="EC" id="2.7.13.3"/>
    </reaction>
</comment>
<dbReference type="EMBL" id="SNXE01000002">
    <property type="protein sequence ID" value="TDP12002.1"/>
    <property type="molecule type" value="Genomic_DNA"/>
</dbReference>
<name>A0A4R6N910_9BURK</name>
<dbReference type="Gene3D" id="3.30.450.20">
    <property type="entry name" value="PAS domain"/>
    <property type="match status" value="1"/>
</dbReference>
<keyword evidence="5" id="KW-0547">Nucleotide-binding</keyword>
<proteinExistence type="predicted"/>
<dbReference type="RefSeq" id="WP_162849445.1">
    <property type="nucleotide sequence ID" value="NZ_JAUFPJ010000002.1"/>
</dbReference>
<feature type="domain" description="Histidine kinase" evidence="10">
    <location>
        <begin position="259"/>
        <end position="482"/>
    </location>
</feature>
<dbReference type="InterPro" id="IPR003661">
    <property type="entry name" value="HisK_dim/P_dom"/>
</dbReference>
<evidence type="ECO:0000256" key="6">
    <source>
        <dbReference type="ARBA" id="ARBA00022777"/>
    </source>
</evidence>
<accession>A0A4R6N910</accession>
<organism evidence="11 12">
    <name type="scientific">Roseateles asaccharophilus</name>
    <dbReference type="NCBI Taxonomy" id="582607"/>
    <lineage>
        <taxon>Bacteria</taxon>
        <taxon>Pseudomonadati</taxon>
        <taxon>Pseudomonadota</taxon>
        <taxon>Betaproteobacteria</taxon>
        <taxon>Burkholderiales</taxon>
        <taxon>Sphaerotilaceae</taxon>
        <taxon>Roseateles</taxon>
    </lineage>
</organism>
<dbReference type="GO" id="GO:0000155">
    <property type="term" value="F:phosphorelay sensor kinase activity"/>
    <property type="evidence" value="ECO:0007669"/>
    <property type="project" value="InterPro"/>
</dbReference>
<dbReference type="PROSITE" id="PS50109">
    <property type="entry name" value="HIS_KIN"/>
    <property type="match status" value="1"/>
</dbReference>
<dbReference type="FunFam" id="3.30.565.10:FF:000078">
    <property type="entry name" value="Two-component sensor histidine kinase"/>
    <property type="match status" value="1"/>
</dbReference>
<dbReference type="GO" id="GO:0005524">
    <property type="term" value="F:ATP binding"/>
    <property type="evidence" value="ECO:0007669"/>
    <property type="project" value="UniProtKB-KW"/>
</dbReference>
<dbReference type="SUPFAM" id="SSF47384">
    <property type="entry name" value="Homodimeric domain of signal transducing histidine kinase"/>
    <property type="match status" value="1"/>
</dbReference>
<dbReference type="InterPro" id="IPR036890">
    <property type="entry name" value="HATPase_C_sf"/>
</dbReference>
<dbReference type="PANTHER" id="PTHR45339">
    <property type="entry name" value="HYBRID SIGNAL TRANSDUCTION HISTIDINE KINASE J"/>
    <property type="match status" value="1"/>
</dbReference>
<dbReference type="InterPro" id="IPR036097">
    <property type="entry name" value="HisK_dim/P_sf"/>
</dbReference>
<keyword evidence="12" id="KW-1185">Reference proteome</keyword>
<dbReference type="InterPro" id="IPR004358">
    <property type="entry name" value="Sig_transdc_His_kin-like_C"/>
</dbReference>
<dbReference type="SUPFAM" id="SSF55874">
    <property type="entry name" value="ATPase domain of HSP90 chaperone/DNA topoisomerase II/histidine kinase"/>
    <property type="match status" value="1"/>
</dbReference>
<evidence type="ECO:0000256" key="3">
    <source>
        <dbReference type="ARBA" id="ARBA00022553"/>
    </source>
</evidence>
<dbReference type="CDD" id="cd16922">
    <property type="entry name" value="HATPase_EvgS-ArcB-TorS-like"/>
    <property type="match status" value="1"/>
</dbReference>
<keyword evidence="3" id="KW-0597">Phosphoprotein</keyword>
<evidence type="ECO:0000259" key="10">
    <source>
        <dbReference type="PROSITE" id="PS50109"/>
    </source>
</evidence>
<dbReference type="EC" id="2.7.13.3" evidence="2"/>
<dbReference type="AlphaFoldDB" id="A0A4R6N910"/>
<evidence type="ECO:0000256" key="9">
    <source>
        <dbReference type="SAM" id="MobiDB-lite"/>
    </source>
</evidence>
<evidence type="ECO:0000313" key="11">
    <source>
        <dbReference type="EMBL" id="TDP12002.1"/>
    </source>
</evidence>
<evidence type="ECO:0000256" key="1">
    <source>
        <dbReference type="ARBA" id="ARBA00000085"/>
    </source>
</evidence>
<dbReference type="Gene3D" id="1.10.287.130">
    <property type="match status" value="1"/>
</dbReference>
<dbReference type="InterPro" id="IPR005467">
    <property type="entry name" value="His_kinase_dom"/>
</dbReference>
<dbReference type="SMART" id="SM00387">
    <property type="entry name" value="HATPase_c"/>
    <property type="match status" value="1"/>
</dbReference>
<gene>
    <name evidence="11" type="ORF">DFR39_102390</name>
</gene>
<dbReference type="PANTHER" id="PTHR45339:SF1">
    <property type="entry name" value="HYBRID SIGNAL TRANSDUCTION HISTIDINE KINASE J"/>
    <property type="match status" value="1"/>
</dbReference>
<dbReference type="InterPro" id="IPR003594">
    <property type="entry name" value="HATPase_dom"/>
</dbReference>
<evidence type="ECO:0000256" key="2">
    <source>
        <dbReference type="ARBA" id="ARBA00012438"/>
    </source>
</evidence>
<keyword evidence="6 11" id="KW-0418">Kinase</keyword>
<dbReference type="SMART" id="SM00388">
    <property type="entry name" value="HisKA"/>
    <property type="match status" value="1"/>
</dbReference>
<comment type="caution">
    <text evidence="11">The sequence shown here is derived from an EMBL/GenBank/DDBJ whole genome shotgun (WGS) entry which is preliminary data.</text>
</comment>